<evidence type="ECO:0000313" key="1">
    <source>
        <dbReference type="EMBL" id="KAG8193039.1"/>
    </source>
</evidence>
<evidence type="ECO:0000313" key="2">
    <source>
        <dbReference type="Proteomes" id="UP000827092"/>
    </source>
</evidence>
<accession>A0AAV6V8U3</accession>
<dbReference type="EMBL" id="JAFNEN010000132">
    <property type="protein sequence ID" value="KAG8193039.1"/>
    <property type="molecule type" value="Genomic_DNA"/>
</dbReference>
<proteinExistence type="predicted"/>
<evidence type="ECO:0008006" key="3">
    <source>
        <dbReference type="Google" id="ProtNLM"/>
    </source>
</evidence>
<protein>
    <recommendedName>
        <fullName evidence="3">Secreted protein</fullName>
    </recommendedName>
</protein>
<reference evidence="1 2" key="1">
    <citation type="journal article" date="2022" name="Nat. Ecol. Evol.">
        <title>A masculinizing supergene underlies an exaggerated male reproductive morph in a spider.</title>
        <authorList>
            <person name="Hendrickx F."/>
            <person name="De Corte Z."/>
            <person name="Sonet G."/>
            <person name="Van Belleghem S.M."/>
            <person name="Kostlbacher S."/>
            <person name="Vangestel C."/>
        </authorList>
    </citation>
    <scope>NUCLEOTIDE SEQUENCE [LARGE SCALE GENOMIC DNA]</scope>
    <source>
        <strain evidence="1">W744_W776</strain>
    </source>
</reference>
<name>A0AAV6V8U3_9ARAC</name>
<organism evidence="1 2">
    <name type="scientific">Oedothorax gibbosus</name>
    <dbReference type="NCBI Taxonomy" id="931172"/>
    <lineage>
        <taxon>Eukaryota</taxon>
        <taxon>Metazoa</taxon>
        <taxon>Ecdysozoa</taxon>
        <taxon>Arthropoda</taxon>
        <taxon>Chelicerata</taxon>
        <taxon>Arachnida</taxon>
        <taxon>Araneae</taxon>
        <taxon>Araneomorphae</taxon>
        <taxon>Entelegynae</taxon>
        <taxon>Araneoidea</taxon>
        <taxon>Linyphiidae</taxon>
        <taxon>Erigoninae</taxon>
        <taxon>Oedothorax</taxon>
    </lineage>
</organism>
<dbReference type="Proteomes" id="UP000827092">
    <property type="component" value="Unassembled WGS sequence"/>
</dbReference>
<gene>
    <name evidence="1" type="ORF">JTE90_028152</name>
</gene>
<dbReference type="AlphaFoldDB" id="A0AAV6V8U3"/>
<comment type="caution">
    <text evidence="1">The sequence shown here is derived from an EMBL/GenBank/DDBJ whole genome shotgun (WGS) entry which is preliminary data.</text>
</comment>
<sequence>MYRLHVPRWIYLADLQSISAYMGIQHQCRQYRNQRTTQTSHMMNRNKFPVYHFVKHWNAQPTANHHKSFTTKKHH</sequence>
<keyword evidence="2" id="KW-1185">Reference proteome</keyword>